<name>A0A081RZC3_PHOTE</name>
<gene>
    <name evidence="2" type="ORF">MEG1DRAFT_01306</name>
</gene>
<dbReference type="Pfam" id="PF03701">
    <property type="entry name" value="UPF0181"/>
    <property type="match status" value="1"/>
</dbReference>
<dbReference type="Proteomes" id="UP000028002">
    <property type="component" value="Unassembled WGS sequence"/>
</dbReference>
<evidence type="ECO:0000313" key="2">
    <source>
        <dbReference type="EMBL" id="KER04026.1"/>
    </source>
</evidence>
<accession>A0A081RZC3</accession>
<dbReference type="EMBL" id="JGVH01000019">
    <property type="protein sequence ID" value="KER04026.1"/>
    <property type="molecule type" value="Genomic_DNA"/>
</dbReference>
<reference evidence="2 3" key="1">
    <citation type="submission" date="2014-03" db="EMBL/GenBank/DDBJ databases">
        <title>Draft Genome of Photorhabdus temperata Meg1.</title>
        <authorList>
            <person name="Hurst S.G.IV."/>
            <person name="Morris K."/>
            <person name="Thomas K."/>
            <person name="Tisa L.S."/>
        </authorList>
    </citation>
    <scope>NUCLEOTIDE SEQUENCE [LARGE SCALE GENOMIC DNA]</scope>
    <source>
        <strain evidence="2 3">Meg1</strain>
    </source>
</reference>
<evidence type="ECO:0000313" key="3">
    <source>
        <dbReference type="Proteomes" id="UP000028002"/>
    </source>
</evidence>
<organism evidence="2 3">
    <name type="scientific">Photorhabdus temperata subsp. temperata Meg1</name>
    <dbReference type="NCBI Taxonomy" id="1393735"/>
    <lineage>
        <taxon>Bacteria</taxon>
        <taxon>Pseudomonadati</taxon>
        <taxon>Pseudomonadota</taxon>
        <taxon>Gammaproteobacteria</taxon>
        <taxon>Enterobacterales</taxon>
        <taxon>Morganellaceae</taxon>
        <taxon>Photorhabdus</taxon>
    </lineage>
</organism>
<dbReference type="AlphaFoldDB" id="A0A081RZC3"/>
<evidence type="ECO:0000256" key="1">
    <source>
        <dbReference type="HAMAP-Rule" id="MF_00507"/>
    </source>
</evidence>
<sequence length="61" mass="6909">MFSSMPTLSHQEQQLAVEKIQQLMAEGMSSGEAIGLVAQEIREQHRTKEQVNVMFDDEKST</sequence>
<dbReference type="HAMAP" id="MF_00507">
    <property type="entry name" value="UPF0181"/>
    <property type="match status" value="1"/>
</dbReference>
<proteinExistence type="inferred from homology"/>
<protein>
    <recommendedName>
        <fullName evidence="1">UPF0181 protein MEG1DRAFT_01306</fullName>
    </recommendedName>
</protein>
<dbReference type="NCBIfam" id="NF003476">
    <property type="entry name" value="PRK05114.1"/>
    <property type="match status" value="1"/>
</dbReference>
<dbReference type="RefSeq" id="WP_021324233.1">
    <property type="nucleotide sequence ID" value="NZ_CAWLUD010000019.1"/>
</dbReference>
<dbReference type="PATRIC" id="fig|1393735.3.peg.1352"/>
<comment type="caution">
    <text evidence="2">The sequence shown here is derived from an EMBL/GenBank/DDBJ whole genome shotgun (WGS) entry which is preliminary data.</text>
</comment>
<comment type="similarity">
    <text evidence="1">Belongs to the UPF0181 family.</text>
</comment>
<dbReference type="InterPro" id="IPR005371">
    <property type="entry name" value="UPF0181"/>
</dbReference>